<dbReference type="SUPFAM" id="SSF53822">
    <property type="entry name" value="Periplasmic binding protein-like I"/>
    <property type="match status" value="1"/>
</dbReference>
<proteinExistence type="inferred from homology"/>
<evidence type="ECO:0000313" key="6">
    <source>
        <dbReference type="EMBL" id="GBF34419.1"/>
    </source>
</evidence>
<dbReference type="Proteomes" id="UP000239549">
    <property type="component" value="Unassembled WGS sequence"/>
</dbReference>
<dbReference type="InterPro" id="IPR012854">
    <property type="entry name" value="Cu_amine_oxidase-like_N"/>
</dbReference>
<sequence>MFRCLKMILLVTFLLTALTAPAYADSSSQYKGYPVVKVSVDGKELKGDVPAIIMDGRTLVPLRSIGEALGMDIKWDDTAKTVYIQSTPGGGITTPAQAAAKETVNIGLLAPLSGDVSSFGQSLEKAFILAVEEKSKIGDYTVTAFTQDDRNDPTEAVSMATKLIKEDKVNALIGSLTSRCSIPLATLAGQEKIPMITPTATSPKVTEGSIDGYAFRACFEDPYQGKLAAKFSLDNLNKKTAAVLYDKHNDYSLMLAENFKESFTTGGGTITGYIGYEGNDTDFGPVLTDIAEENPDVLYLPDYYIKVGLIGKQAREKGVKAVFVGSDGWDSPNLDYAAMEGGYFTNHYSNDDPRPEVKAWVEKYRAKYGSDPDIIAALGYDATGLLLKAIETANSNDPVKIREALKSIGNYPGVTGGISFDKDGNPIKSGVIMQVKSGQLQYVTTINP</sequence>
<keyword evidence="2 3" id="KW-0732">Signal</keyword>
<dbReference type="Pfam" id="PF07833">
    <property type="entry name" value="Cu_amine_oxidN1"/>
    <property type="match status" value="1"/>
</dbReference>
<evidence type="ECO:0000256" key="2">
    <source>
        <dbReference type="ARBA" id="ARBA00022729"/>
    </source>
</evidence>
<feature type="domain" description="Copper amine oxidase-like N-terminal" evidence="4">
    <location>
        <begin position="40"/>
        <end position="84"/>
    </location>
</feature>
<organism evidence="6 7">
    <name type="scientific">Desulfocucumis palustris</name>
    <dbReference type="NCBI Taxonomy" id="1898651"/>
    <lineage>
        <taxon>Bacteria</taxon>
        <taxon>Bacillati</taxon>
        <taxon>Bacillota</taxon>
        <taxon>Clostridia</taxon>
        <taxon>Eubacteriales</taxon>
        <taxon>Desulfocucumaceae</taxon>
        <taxon>Desulfocucumis</taxon>
    </lineage>
</organism>
<feature type="domain" description="Leucine-binding protein" evidence="5">
    <location>
        <begin position="103"/>
        <end position="438"/>
    </location>
</feature>
<dbReference type="InterPro" id="IPR051010">
    <property type="entry name" value="BCAA_transport"/>
</dbReference>
<dbReference type="PANTHER" id="PTHR30483">
    <property type="entry name" value="LEUCINE-SPECIFIC-BINDING PROTEIN"/>
    <property type="match status" value="1"/>
</dbReference>
<evidence type="ECO:0000256" key="3">
    <source>
        <dbReference type="SAM" id="SignalP"/>
    </source>
</evidence>
<dbReference type="InterPro" id="IPR028082">
    <property type="entry name" value="Peripla_BP_I"/>
</dbReference>
<feature type="signal peptide" evidence="3">
    <location>
        <begin position="1"/>
        <end position="24"/>
    </location>
</feature>
<gene>
    <name evidence="6" type="ORF">DCCM_3533</name>
</gene>
<dbReference type="Gene3D" id="3.40.50.2300">
    <property type="match status" value="2"/>
</dbReference>
<comment type="caution">
    <text evidence="6">The sequence shown here is derived from an EMBL/GenBank/DDBJ whole genome shotgun (WGS) entry which is preliminary data.</text>
</comment>
<keyword evidence="7" id="KW-1185">Reference proteome</keyword>
<accession>A0A2L2XDI9</accession>
<evidence type="ECO:0000256" key="1">
    <source>
        <dbReference type="ARBA" id="ARBA00010062"/>
    </source>
</evidence>
<dbReference type="CDD" id="cd06347">
    <property type="entry name" value="PBP1_ABC_LivK_ligand_binding-like"/>
    <property type="match status" value="1"/>
</dbReference>
<name>A0A2L2XDI9_9FIRM</name>
<dbReference type="PANTHER" id="PTHR30483:SF6">
    <property type="entry name" value="PERIPLASMIC BINDING PROTEIN OF ABC TRANSPORTER FOR NATURAL AMINO ACIDS"/>
    <property type="match status" value="1"/>
</dbReference>
<dbReference type="InterPro" id="IPR028081">
    <property type="entry name" value="Leu-bd"/>
</dbReference>
<dbReference type="RefSeq" id="WP_231702762.1">
    <property type="nucleotide sequence ID" value="NZ_BFAV01000140.1"/>
</dbReference>
<reference evidence="7" key="1">
    <citation type="submission" date="2018-02" db="EMBL/GenBank/DDBJ databases">
        <title>Genome sequence of Desulfocucumis palustris strain NAW-5.</title>
        <authorList>
            <person name="Watanabe M."/>
            <person name="Kojima H."/>
            <person name="Fukui M."/>
        </authorList>
    </citation>
    <scope>NUCLEOTIDE SEQUENCE [LARGE SCALE GENOMIC DNA]</scope>
    <source>
        <strain evidence="7">NAW-5</strain>
    </source>
</reference>
<dbReference type="EMBL" id="BFAV01000140">
    <property type="protein sequence ID" value="GBF34419.1"/>
    <property type="molecule type" value="Genomic_DNA"/>
</dbReference>
<dbReference type="Gene3D" id="3.30.457.10">
    <property type="entry name" value="Copper amine oxidase-like, N-terminal domain"/>
    <property type="match status" value="1"/>
</dbReference>
<dbReference type="SUPFAM" id="SSF55383">
    <property type="entry name" value="Copper amine oxidase, domain N"/>
    <property type="match status" value="1"/>
</dbReference>
<dbReference type="AlphaFoldDB" id="A0A2L2XDI9"/>
<evidence type="ECO:0000259" key="5">
    <source>
        <dbReference type="Pfam" id="PF13458"/>
    </source>
</evidence>
<evidence type="ECO:0000259" key="4">
    <source>
        <dbReference type="Pfam" id="PF07833"/>
    </source>
</evidence>
<comment type="similarity">
    <text evidence="1">Belongs to the leucine-binding protein family.</text>
</comment>
<protein>
    <submittedName>
        <fullName evidence="6">Branched-chain amino acid ABC transporter</fullName>
    </submittedName>
</protein>
<dbReference type="InterPro" id="IPR036582">
    <property type="entry name" value="Mao_N_sf"/>
</dbReference>
<feature type="chain" id="PRO_5014779095" evidence="3">
    <location>
        <begin position="25"/>
        <end position="448"/>
    </location>
</feature>
<dbReference type="Pfam" id="PF13458">
    <property type="entry name" value="Peripla_BP_6"/>
    <property type="match status" value="1"/>
</dbReference>
<evidence type="ECO:0000313" key="7">
    <source>
        <dbReference type="Proteomes" id="UP000239549"/>
    </source>
</evidence>